<comment type="caution">
    <text evidence="7">The sequence shown here is derived from an EMBL/GenBank/DDBJ whole genome shotgun (WGS) entry which is preliminary data.</text>
</comment>
<dbReference type="GO" id="GO:0051287">
    <property type="term" value="F:NAD binding"/>
    <property type="evidence" value="ECO:0007669"/>
    <property type="project" value="InterPro"/>
</dbReference>
<feature type="domain" description="D-isomer specific 2-hydroxyacid dehydrogenase NAD-binding" evidence="6">
    <location>
        <begin position="108"/>
        <end position="285"/>
    </location>
</feature>
<evidence type="ECO:0000256" key="1">
    <source>
        <dbReference type="ARBA" id="ARBA00005854"/>
    </source>
</evidence>
<dbReference type="Pfam" id="PF02826">
    <property type="entry name" value="2-Hacid_dh_C"/>
    <property type="match status" value="1"/>
</dbReference>
<dbReference type="GO" id="GO:0016616">
    <property type="term" value="F:oxidoreductase activity, acting on the CH-OH group of donors, NAD or NADP as acceptor"/>
    <property type="evidence" value="ECO:0007669"/>
    <property type="project" value="InterPro"/>
</dbReference>
<evidence type="ECO:0000256" key="3">
    <source>
        <dbReference type="ARBA" id="ARBA00023027"/>
    </source>
</evidence>
<feature type="domain" description="D-isomer specific 2-hydroxyacid dehydrogenase catalytic" evidence="5">
    <location>
        <begin position="33"/>
        <end position="315"/>
    </location>
</feature>
<dbReference type="InterPro" id="IPR029753">
    <property type="entry name" value="D-isomer_DH_CS"/>
</dbReference>
<evidence type="ECO:0000256" key="2">
    <source>
        <dbReference type="ARBA" id="ARBA00023002"/>
    </source>
</evidence>
<sequence length="321" mass="34541">MHKVVVTDHTFPSLDPERSVLAGLAEVIDRSPLRTEDDVIEAAHDADALIIGFVPITARVMDALPRLRCVVRYGVGYETIDVPAAAARGIQVANVPDYCIPEVADHTMALLLALARRVIPLDASVRRGEWATLNTAKPAHRIAGRTLGLIGMGRIGSAVARRALSFGMRVIVHDKYLSPERAQAAGAALADLDVLLHEADFISIHTPLTPETRHLINAEAIGKMKPGAYLINVARGAIVDTLALADALQMGKLAGAALDVFEQEPLPADHPIRNAPNVILHPHAAWYSEEALTQLQVNAAEEVARALRGEPLRNPLTPARL</sequence>
<evidence type="ECO:0000259" key="6">
    <source>
        <dbReference type="Pfam" id="PF02826"/>
    </source>
</evidence>
<keyword evidence="2 4" id="KW-0560">Oxidoreductase</keyword>
<protein>
    <recommendedName>
        <fullName evidence="9">C-terminal binding protein</fullName>
    </recommendedName>
</protein>
<evidence type="ECO:0000313" key="8">
    <source>
        <dbReference type="Proteomes" id="UP000230790"/>
    </source>
</evidence>
<dbReference type="EMBL" id="PGTN01000039">
    <property type="protein sequence ID" value="PJF47656.1"/>
    <property type="molecule type" value="Genomic_DNA"/>
</dbReference>
<evidence type="ECO:0000256" key="4">
    <source>
        <dbReference type="RuleBase" id="RU003719"/>
    </source>
</evidence>
<comment type="similarity">
    <text evidence="1 4">Belongs to the D-isomer specific 2-hydroxyacid dehydrogenase family.</text>
</comment>
<dbReference type="Proteomes" id="UP000230790">
    <property type="component" value="Unassembled WGS sequence"/>
</dbReference>
<evidence type="ECO:0008006" key="9">
    <source>
        <dbReference type="Google" id="ProtNLM"/>
    </source>
</evidence>
<dbReference type="CDD" id="cd05299">
    <property type="entry name" value="CtBP_dh"/>
    <property type="match status" value="1"/>
</dbReference>
<dbReference type="PROSITE" id="PS00670">
    <property type="entry name" value="D_2_HYDROXYACID_DH_2"/>
    <property type="match status" value="1"/>
</dbReference>
<dbReference type="PROSITE" id="PS00671">
    <property type="entry name" value="D_2_HYDROXYACID_DH_3"/>
    <property type="match status" value="1"/>
</dbReference>
<reference evidence="7 8" key="1">
    <citation type="submission" date="2017-11" db="EMBL/GenBank/DDBJ databases">
        <title>Evolution of Phototrophy in the Chloroflexi Phylum Driven by Horizontal Gene Transfer.</title>
        <authorList>
            <person name="Ward L.M."/>
            <person name="Hemp J."/>
            <person name="Shih P.M."/>
            <person name="Mcglynn S.E."/>
            <person name="Fischer W."/>
        </authorList>
    </citation>
    <scope>NUCLEOTIDE SEQUENCE [LARGE SCALE GENOMIC DNA]</scope>
    <source>
        <strain evidence="7">JP3_7</strain>
    </source>
</reference>
<dbReference type="Gene3D" id="3.40.50.720">
    <property type="entry name" value="NAD(P)-binding Rossmann-like Domain"/>
    <property type="match status" value="2"/>
</dbReference>
<name>A0A2M8QCX0_9CHLR</name>
<accession>A0A2M8QCX0</accession>
<dbReference type="InterPro" id="IPR036291">
    <property type="entry name" value="NAD(P)-bd_dom_sf"/>
</dbReference>
<dbReference type="SUPFAM" id="SSF52283">
    <property type="entry name" value="Formate/glycerate dehydrogenase catalytic domain-like"/>
    <property type="match status" value="1"/>
</dbReference>
<dbReference type="GO" id="GO:0003714">
    <property type="term" value="F:transcription corepressor activity"/>
    <property type="evidence" value="ECO:0007669"/>
    <property type="project" value="InterPro"/>
</dbReference>
<gene>
    <name evidence="7" type="ORF">CUN48_07510</name>
</gene>
<dbReference type="InterPro" id="IPR006140">
    <property type="entry name" value="D-isomer_DH_NAD-bd"/>
</dbReference>
<dbReference type="InterPro" id="IPR043322">
    <property type="entry name" value="CtBP"/>
</dbReference>
<organism evidence="7 8">
    <name type="scientific">Candidatus Thermofonsia Clade 3 bacterium</name>
    <dbReference type="NCBI Taxonomy" id="2364212"/>
    <lineage>
        <taxon>Bacteria</taxon>
        <taxon>Bacillati</taxon>
        <taxon>Chloroflexota</taxon>
        <taxon>Candidatus Thermofontia</taxon>
        <taxon>Candidatus Thermofonsia Clade 3</taxon>
    </lineage>
</organism>
<dbReference type="Pfam" id="PF00389">
    <property type="entry name" value="2-Hacid_dh"/>
    <property type="match status" value="1"/>
</dbReference>
<dbReference type="InterPro" id="IPR006139">
    <property type="entry name" value="D-isomer_2_OHA_DH_cat_dom"/>
</dbReference>
<dbReference type="AlphaFoldDB" id="A0A2M8QCX0"/>
<dbReference type="PANTHER" id="PTHR42789:SF1">
    <property type="entry name" value="D-ISOMER SPECIFIC 2-HYDROXYACID DEHYDROGENASE FAMILY PROTEIN (AFU_ORTHOLOGUE AFUA_6G10090)"/>
    <property type="match status" value="1"/>
</dbReference>
<dbReference type="PANTHER" id="PTHR42789">
    <property type="entry name" value="D-ISOMER SPECIFIC 2-HYDROXYACID DEHYDROGENASE FAMILY PROTEIN (AFU_ORTHOLOGUE AFUA_6G10090)"/>
    <property type="match status" value="1"/>
</dbReference>
<dbReference type="FunFam" id="3.40.50.720:FF:000203">
    <property type="entry name" value="D-3-phosphoglycerate dehydrogenase (SerA)"/>
    <property type="match status" value="1"/>
</dbReference>
<proteinExistence type="inferred from homology"/>
<dbReference type="SUPFAM" id="SSF51735">
    <property type="entry name" value="NAD(P)-binding Rossmann-fold domains"/>
    <property type="match status" value="1"/>
</dbReference>
<evidence type="ECO:0000259" key="5">
    <source>
        <dbReference type="Pfam" id="PF00389"/>
    </source>
</evidence>
<dbReference type="InterPro" id="IPR050857">
    <property type="entry name" value="D-2-hydroxyacid_DH"/>
</dbReference>
<keyword evidence="3" id="KW-0520">NAD</keyword>
<evidence type="ECO:0000313" key="7">
    <source>
        <dbReference type="EMBL" id="PJF47656.1"/>
    </source>
</evidence>